<gene>
    <name evidence="1" type="ORF">SAMN02910297_00072</name>
</gene>
<protein>
    <submittedName>
        <fullName evidence="1">Uncharacterized protein</fullName>
    </submittedName>
</protein>
<reference evidence="2" key="1">
    <citation type="submission" date="2016-10" db="EMBL/GenBank/DDBJ databases">
        <authorList>
            <person name="Varghese N."/>
        </authorList>
    </citation>
    <scope>NUCLEOTIDE SEQUENCE [LARGE SCALE GENOMIC DNA]</scope>
    <source>
        <strain evidence="2">DSM 16632</strain>
    </source>
</reference>
<dbReference type="RefSeq" id="WP_158499603.1">
    <property type="nucleotide sequence ID" value="NZ_CP014265.1"/>
</dbReference>
<dbReference type="GeneID" id="43508631"/>
<evidence type="ECO:0000313" key="2">
    <source>
        <dbReference type="Proteomes" id="UP000183442"/>
    </source>
</evidence>
<dbReference type="Proteomes" id="UP000183442">
    <property type="component" value="Unassembled WGS sequence"/>
</dbReference>
<organism evidence="1 2">
    <name type="scientific">Methanobrevibacter olleyae</name>
    <dbReference type="NCBI Taxonomy" id="294671"/>
    <lineage>
        <taxon>Archaea</taxon>
        <taxon>Methanobacteriati</taxon>
        <taxon>Methanobacteriota</taxon>
        <taxon>Methanomada group</taxon>
        <taxon>Methanobacteria</taxon>
        <taxon>Methanobacteriales</taxon>
        <taxon>Methanobacteriaceae</taxon>
        <taxon>Methanobrevibacter</taxon>
    </lineage>
</organism>
<dbReference type="AlphaFoldDB" id="A0A1I4FDU6"/>
<name>A0A1I4FDU6_METOL</name>
<sequence>MCFVIVVAEYENANFCTKLKKLREYEDEKIKYSIDSSMRLFNKKIDNESQTEKCIK</sequence>
<proteinExistence type="predicted"/>
<dbReference type="EMBL" id="FOTL01000001">
    <property type="protein sequence ID" value="SFL16145.1"/>
    <property type="molecule type" value="Genomic_DNA"/>
</dbReference>
<evidence type="ECO:0000313" key="1">
    <source>
        <dbReference type="EMBL" id="SFL16145.1"/>
    </source>
</evidence>
<accession>A0A1I4FDU6</accession>